<reference evidence="1 2" key="1">
    <citation type="journal article" date="2022" name="DNA Res.">
        <title>Chromosomal-level genome assembly of the orchid tree Bauhinia variegata (Leguminosae; Cercidoideae) supports the allotetraploid origin hypothesis of Bauhinia.</title>
        <authorList>
            <person name="Zhong Y."/>
            <person name="Chen Y."/>
            <person name="Zheng D."/>
            <person name="Pang J."/>
            <person name="Liu Y."/>
            <person name="Luo S."/>
            <person name="Meng S."/>
            <person name="Qian L."/>
            <person name="Wei D."/>
            <person name="Dai S."/>
            <person name="Zhou R."/>
        </authorList>
    </citation>
    <scope>NUCLEOTIDE SEQUENCE [LARGE SCALE GENOMIC DNA]</scope>
    <source>
        <strain evidence="1">BV-YZ2020</strain>
    </source>
</reference>
<comment type="caution">
    <text evidence="1">The sequence shown here is derived from an EMBL/GenBank/DDBJ whole genome shotgun (WGS) entry which is preliminary data.</text>
</comment>
<sequence length="225" mass="25232">MYGMCSQELSNLHDSDPWTTTSFQDVSPCFRNVFLTESWSTELPLKENDAEDMVIYSILSEAASTGWLPASDDFTNKIKSKCMNEEENDLNTAASGSHAPRDERRYKGVRRRPWGKYAAEIRDPKKNGVRVWLGTYETGEDAALAYDQAAFEMRGSKAKLNFPHLIGSSHAGPVRASIKRRSSELGFSDLSYSFGNATGSEAIIAPPCWNPVPWRWVAQMHGNFH</sequence>
<dbReference type="Proteomes" id="UP000828941">
    <property type="component" value="Chromosome 1"/>
</dbReference>
<keyword evidence="2" id="KW-1185">Reference proteome</keyword>
<proteinExistence type="predicted"/>
<dbReference type="EMBL" id="CM039426">
    <property type="protein sequence ID" value="KAI4356639.1"/>
    <property type="molecule type" value="Genomic_DNA"/>
</dbReference>
<accession>A0ACB9Q6F6</accession>
<evidence type="ECO:0000313" key="2">
    <source>
        <dbReference type="Proteomes" id="UP000828941"/>
    </source>
</evidence>
<gene>
    <name evidence="1" type="ORF">L6164_000645</name>
</gene>
<name>A0ACB9Q6F6_BAUVA</name>
<evidence type="ECO:0000313" key="1">
    <source>
        <dbReference type="EMBL" id="KAI4356639.1"/>
    </source>
</evidence>
<organism evidence="1 2">
    <name type="scientific">Bauhinia variegata</name>
    <name type="common">Purple orchid tree</name>
    <name type="synonym">Phanera variegata</name>
    <dbReference type="NCBI Taxonomy" id="167791"/>
    <lineage>
        <taxon>Eukaryota</taxon>
        <taxon>Viridiplantae</taxon>
        <taxon>Streptophyta</taxon>
        <taxon>Embryophyta</taxon>
        <taxon>Tracheophyta</taxon>
        <taxon>Spermatophyta</taxon>
        <taxon>Magnoliopsida</taxon>
        <taxon>eudicotyledons</taxon>
        <taxon>Gunneridae</taxon>
        <taxon>Pentapetalae</taxon>
        <taxon>rosids</taxon>
        <taxon>fabids</taxon>
        <taxon>Fabales</taxon>
        <taxon>Fabaceae</taxon>
        <taxon>Cercidoideae</taxon>
        <taxon>Cercideae</taxon>
        <taxon>Bauhiniinae</taxon>
        <taxon>Bauhinia</taxon>
    </lineage>
</organism>
<protein>
    <submittedName>
        <fullName evidence="1">Uncharacterized protein</fullName>
    </submittedName>
</protein>